<dbReference type="GO" id="GO:0019343">
    <property type="term" value="P:cysteine biosynthetic process via cystathionine"/>
    <property type="evidence" value="ECO:0007669"/>
    <property type="project" value="TreeGrafter"/>
</dbReference>
<dbReference type="GO" id="GO:0019346">
    <property type="term" value="P:transsulfuration"/>
    <property type="evidence" value="ECO:0007669"/>
    <property type="project" value="InterPro"/>
</dbReference>
<dbReference type="Gene3D" id="3.90.1150.10">
    <property type="entry name" value="Aspartate Aminotransferase, domain 1"/>
    <property type="match status" value="1"/>
</dbReference>
<evidence type="ECO:0000313" key="5">
    <source>
        <dbReference type="EMBL" id="QDQ73685.1"/>
    </source>
</evidence>
<evidence type="ECO:0000256" key="4">
    <source>
        <dbReference type="RuleBase" id="RU362118"/>
    </source>
</evidence>
<accession>A0A516V579</accession>
<dbReference type="GO" id="GO:0030170">
    <property type="term" value="F:pyridoxal phosphate binding"/>
    <property type="evidence" value="ECO:0007669"/>
    <property type="project" value="InterPro"/>
</dbReference>
<dbReference type="AlphaFoldDB" id="A0A516V579"/>
<dbReference type="PROSITE" id="PS00868">
    <property type="entry name" value="CYS_MET_METAB_PP"/>
    <property type="match status" value="1"/>
</dbReference>
<dbReference type="GO" id="GO:0005737">
    <property type="term" value="C:cytoplasm"/>
    <property type="evidence" value="ECO:0007669"/>
    <property type="project" value="TreeGrafter"/>
</dbReference>
<dbReference type="EMBL" id="CP041742">
    <property type="protein sequence ID" value="QDQ73685.1"/>
    <property type="molecule type" value="Genomic_DNA"/>
</dbReference>
<feature type="modified residue" description="N6-(pyridoxal phosphate)lysine" evidence="3">
    <location>
        <position position="196"/>
    </location>
</feature>
<dbReference type="InterPro" id="IPR015422">
    <property type="entry name" value="PyrdxlP-dep_Trfase_small"/>
</dbReference>
<sequence>MRPETIAVHVGNEADPATGAVAPPIHLTTTFRHGPSGERVAGYEYQREGNPTNDRLREALAALEGGEEALTFASGMASMTTLLESLPNGARVLFPDDCYSGLRMLFREFLPERGIVADIVDMSDLAAVRAACAQPIAMLWIETPSNPRMKISDIAALADIGHAAGALVVADNTFATPLLQRPLALGADITMHSTTKYFGGHSDVLGGALAFARNDEFAARVAHRLHVTGAVLAPFNAWLTLRGCRSLGARMAMHCANARKVAEFLASHPKVERVNWPGLPSHPGHDVAAKQMRDFGGMMSVEVRGGREAALAVAGKLRVFTNATSLGGCESLVEHRASVEGPQPFSPQNLLRVSVGLEDAEDLIADLAQALI</sequence>
<protein>
    <submittedName>
        <fullName evidence="5">Cystathionine gamma-synthase</fullName>
    </submittedName>
</protein>
<comment type="cofactor">
    <cofactor evidence="1 4">
        <name>pyridoxal 5'-phosphate</name>
        <dbReference type="ChEBI" id="CHEBI:597326"/>
    </cofactor>
</comment>
<dbReference type="Pfam" id="PF01053">
    <property type="entry name" value="Cys_Met_Meta_PP"/>
    <property type="match status" value="1"/>
</dbReference>
<dbReference type="CDD" id="cd00614">
    <property type="entry name" value="CGS_like"/>
    <property type="match status" value="1"/>
</dbReference>
<dbReference type="InterPro" id="IPR054542">
    <property type="entry name" value="Cys_met_metab_PP"/>
</dbReference>
<comment type="similarity">
    <text evidence="4">Belongs to the trans-sulfuration enzymes family.</text>
</comment>
<evidence type="ECO:0000256" key="2">
    <source>
        <dbReference type="ARBA" id="ARBA00022898"/>
    </source>
</evidence>
<reference evidence="5 6" key="1">
    <citation type="submission" date="2019-07" db="EMBL/GenBank/DDBJ databases">
        <title>Lysobacter weifangensis sp. nov., isolated from bensulfuron-methyl contaminated farmland soil.</title>
        <authorList>
            <person name="Zhao H."/>
        </authorList>
    </citation>
    <scope>NUCLEOTIDE SEQUENCE [LARGE SCALE GENOMIC DNA]</scope>
    <source>
        <strain evidence="5 6">CC-Bw-6</strain>
    </source>
</reference>
<dbReference type="InterPro" id="IPR000277">
    <property type="entry name" value="Cys/Met-Metab_PyrdxlP-dep_enz"/>
</dbReference>
<keyword evidence="2 3" id="KW-0663">Pyridoxal phosphate</keyword>
<dbReference type="Proteomes" id="UP000315891">
    <property type="component" value="Chromosome"/>
</dbReference>
<dbReference type="InterPro" id="IPR015424">
    <property type="entry name" value="PyrdxlP-dep_Trfase"/>
</dbReference>
<dbReference type="GO" id="GO:0004123">
    <property type="term" value="F:cystathionine gamma-lyase activity"/>
    <property type="evidence" value="ECO:0007669"/>
    <property type="project" value="TreeGrafter"/>
</dbReference>
<dbReference type="InterPro" id="IPR015421">
    <property type="entry name" value="PyrdxlP-dep_Trfase_major"/>
</dbReference>
<dbReference type="PANTHER" id="PTHR11808:SF85">
    <property type="entry name" value="CYSTATHIONINE GAMMA-LYASE-RELATED"/>
    <property type="match status" value="1"/>
</dbReference>
<dbReference type="PIRSF" id="PIRSF001434">
    <property type="entry name" value="CGS"/>
    <property type="match status" value="1"/>
</dbReference>
<evidence type="ECO:0000313" key="6">
    <source>
        <dbReference type="Proteomes" id="UP000315891"/>
    </source>
</evidence>
<proteinExistence type="inferred from homology"/>
<dbReference type="PANTHER" id="PTHR11808">
    <property type="entry name" value="TRANS-SULFURATION ENZYME FAMILY MEMBER"/>
    <property type="match status" value="1"/>
</dbReference>
<evidence type="ECO:0000256" key="3">
    <source>
        <dbReference type="PIRSR" id="PIRSR001434-2"/>
    </source>
</evidence>
<dbReference type="Gene3D" id="3.40.640.10">
    <property type="entry name" value="Type I PLP-dependent aspartate aminotransferase-like (Major domain)"/>
    <property type="match status" value="1"/>
</dbReference>
<gene>
    <name evidence="5" type="ORF">FNZ56_07270</name>
</gene>
<name>A0A516V579_9GAMM</name>
<keyword evidence="6" id="KW-1185">Reference proteome</keyword>
<dbReference type="RefSeq" id="WP_143879197.1">
    <property type="nucleotide sequence ID" value="NZ_BAABLZ010000001.1"/>
</dbReference>
<dbReference type="FunFam" id="3.40.640.10:FF:000046">
    <property type="entry name" value="Cystathionine gamma-lyase"/>
    <property type="match status" value="1"/>
</dbReference>
<dbReference type="SUPFAM" id="SSF53383">
    <property type="entry name" value="PLP-dependent transferases"/>
    <property type="match status" value="1"/>
</dbReference>
<evidence type="ECO:0000256" key="1">
    <source>
        <dbReference type="ARBA" id="ARBA00001933"/>
    </source>
</evidence>
<dbReference type="OrthoDB" id="9805807at2"/>
<organism evidence="5 6">
    <name type="scientific">Pseudoluteimonas lycopersici</name>
    <dbReference type="NCBI Taxonomy" id="1324796"/>
    <lineage>
        <taxon>Bacteria</taxon>
        <taxon>Pseudomonadati</taxon>
        <taxon>Pseudomonadota</taxon>
        <taxon>Gammaproteobacteria</taxon>
        <taxon>Lysobacterales</taxon>
        <taxon>Lysobacteraceae</taxon>
        <taxon>Pseudoluteimonas</taxon>
    </lineage>
</organism>